<organism evidence="10 11">
    <name type="scientific">Steroidobacter flavus</name>
    <dbReference type="NCBI Taxonomy" id="1842136"/>
    <lineage>
        <taxon>Bacteria</taxon>
        <taxon>Pseudomonadati</taxon>
        <taxon>Pseudomonadota</taxon>
        <taxon>Gammaproteobacteria</taxon>
        <taxon>Steroidobacterales</taxon>
        <taxon>Steroidobacteraceae</taxon>
        <taxon>Steroidobacter</taxon>
    </lineage>
</organism>
<evidence type="ECO:0000256" key="2">
    <source>
        <dbReference type="ARBA" id="ARBA00004814"/>
    </source>
</evidence>
<dbReference type="InterPro" id="IPR002937">
    <property type="entry name" value="Amino_oxidase"/>
</dbReference>
<dbReference type="SUPFAM" id="SSF51905">
    <property type="entry name" value="FAD/NAD(P)-binding domain"/>
    <property type="match status" value="1"/>
</dbReference>
<comment type="caution">
    <text evidence="10">The sequence shown here is derived from an EMBL/GenBank/DDBJ whole genome shotgun (WGS) entry which is preliminary data.</text>
</comment>
<dbReference type="Gene3D" id="1.20.1440.240">
    <property type="match status" value="1"/>
</dbReference>
<gene>
    <name evidence="10" type="ORF">ACFPN2_25285</name>
</gene>
<reference evidence="11" key="1">
    <citation type="journal article" date="2019" name="Int. J. Syst. Evol. Microbiol.">
        <title>The Global Catalogue of Microorganisms (GCM) 10K type strain sequencing project: providing services to taxonomists for standard genome sequencing and annotation.</title>
        <authorList>
            <consortium name="The Broad Institute Genomics Platform"/>
            <consortium name="The Broad Institute Genome Sequencing Center for Infectious Disease"/>
            <person name="Wu L."/>
            <person name="Ma J."/>
        </authorList>
    </citation>
    <scope>NUCLEOTIDE SEQUENCE [LARGE SCALE GENOMIC DNA]</scope>
    <source>
        <strain evidence="11">CGMCC 1.10759</strain>
    </source>
</reference>
<keyword evidence="7" id="KW-0073">Auxin biosynthesis</keyword>
<protein>
    <recommendedName>
        <fullName evidence="5">Tryptophan 2-monooxygenase</fullName>
        <ecNumber evidence="4">1.13.12.3</ecNumber>
    </recommendedName>
</protein>
<dbReference type="EMBL" id="JBHSDU010000014">
    <property type="protein sequence ID" value="MFC4312421.1"/>
    <property type="molecule type" value="Genomic_DNA"/>
</dbReference>
<evidence type="ECO:0000313" key="10">
    <source>
        <dbReference type="EMBL" id="MFC4312421.1"/>
    </source>
</evidence>
<dbReference type="SUPFAM" id="SSF54373">
    <property type="entry name" value="FAD-linked reductases, C-terminal domain"/>
    <property type="match status" value="1"/>
</dbReference>
<dbReference type="Pfam" id="PF01593">
    <property type="entry name" value="Amino_oxidase"/>
    <property type="match status" value="1"/>
</dbReference>
<evidence type="ECO:0000313" key="11">
    <source>
        <dbReference type="Proteomes" id="UP001595904"/>
    </source>
</evidence>
<dbReference type="RefSeq" id="WP_380601792.1">
    <property type="nucleotide sequence ID" value="NZ_JBHSDU010000014.1"/>
</dbReference>
<dbReference type="InterPro" id="IPR001613">
    <property type="entry name" value="Flavin_amine_oxidase"/>
</dbReference>
<dbReference type="Gene3D" id="3.90.660.10">
    <property type="match status" value="1"/>
</dbReference>
<evidence type="ECO:0000256" key="3">
    <source>
        <dbReference type="ARBA" id="ARBA00005833"/>
    </source>
</evidence>
<dbReference type="InterPro" id="IPR050281">
    <property type="entry name" value="Flavin_monoamine_oxidase"/>
</dbReference>
<accession>A0ABV8SXS7</accession>
<comment type="catalytic activity">
    <reaction evidence="8">
        <text>L-tryptophan + O2 = indole-3-acetamide + CO2 + H2O</text>
        <dbReference type="Rhea" id="RHEA:16165"/>
        <dbReference type="ChEBI" id="CHEBI:15377"/>
        <dbReference type="ChEBI" id="CHEBI:15379"/>
        <dbReference type="ChEBI" id="CHEBI:16031"/>
        <dbReference type="ChEBI" id="CHEBI:16526"/>
        <dbReference type="ChEBI" id="CHEBI:57912"/>
        <dbReference type="EC" id="1.13.12.3"/>
    </reaction>
</comment>
<comment type="pathway">
    <text evidence="2">Plant hormone metabolism; auxin biosynthesis.</text>
</comment>
<comment type="similarity">
    <text evidence="3">Belongs to the tryptophan 2-monooxygenase family.</text>
</comment>
<evidence type="ECO:0000256" key="7">
    <source>
        <dbReference type="ARBA" id="ARBA00023070"/>
    </source>
</evidence>
<evidence type="ECO:0000256" key="4">
    <source>
        <dbReference type="ARBA" id="ARBA00012535"/>
    </source>
</evidence>
<evidence type="ECO:0000256" key="8">
    <source>
        <dbReference type="ARBA" id="ARBA00047321"/>
    </source>
</evidence>
<proteinExistence type="inferred from homology"/>
<dbReference type="InterPro" id="IPR006311">
    <property type="entry name" value="TAT_signal"/>
</dbReference>
<evidence type="ECO:0000256" key="6">
    <source>
        <dbReference type="ARBA" id="ARBA00023002"/>
    </source>
</evidence>
<dbReference type="EC" id="1.13.12.3" evidence="4"/>
<dbReference type="Proteomes" id="UP001595904">
    <property type="component" value="Unassembled WGS sequence"/>
</dbReference>
<feature type="domain" description="Amine oxidase" evidence="9">
    <location>
        <begin position="62"/>
        <end position="508"/>
    </location>
</feature>
<name>A0ABV8SXS7_9GAMM</name>
<dbReference type="PRINTS" id="PR00757">
    <property type="entry name" value="AMINEOXDASEF"/>
</dbReference>
<evidence type="ECO:0000256" key="1">
    <source>
        <dbReference type="ARBA" id="ARBA00001974"/>
    </source>
</evidence>
<comment type="cofactor">
    <cofactor evidence="1">
        <name>FAD</name>
        <dbReference type="ChEBI" id="CHEBI:57692"/>
    </cofactor>
</comment>
<evidence type="ECO:0000259" key="9">
    <source>
        <dbReference type="Pfam" id="PF01593"/>
    </source>
</evidence>
<evidence type="ECO:0000256" key="5">
    <source>
        <dbReference type="ARBA" id="ARBA00017871"/>
    </source>
</evidence>
<keyword evidence="11" id="KW-1185">Reference proteome</keyword>
<dbReference type="PANTHER" id="PTHR10742">
    <property type="entry name" value="FLAVIN MONOAMINE OXIDASE"/>
    <property type="match status" value="1"/>
</dbReference>
<keyword evidence="6" id="KW-0560">Oxidoreductase</keyword>
<dbReference type="PANTHER" id="PTHR10742:SF410">
    <property type="entry name" value="LYSINE-SPECIFIC HISTONE DEMETHYLASE 2"/>
    <property type="match status" value="1"/>
</dbReference>
<dbReference type="InterPro" id="IPR036188">
    <property type="entry name" value="FAD/NAD-bd_sf"/>
</dbReference>
<dbReference type="PROSITE" id="PS51318">
    <property type="entry name" value="TAT"/>
    <property type="match status" value="1"/>
</dbReference>
<sequence>MNQGLSRRGFLHMVGAFGGTAAVYQAALGMGLMPAVTHAARPDIAPLTGKRRKKVVILGAGIAGLTAAYELRNKGYDVQVIEASHRAGGRNLTLRGGDLVDECGYPQTCNFDRDPDLYFNAGPARIPGHHSALLGYCKELGVALAPFVNDNRSALVQDDAMFGGRPIRNREYITDTRGFIAELLAKSLQPEQLSAPFTGADYKQLLEYVRQFGELDGRFTYTGSGRAGFARHDYTGPERLKQPLPISELMRSRFMYVMSFGESDDQSAMMMEPVGGMDRVVAGFMAKVGDCVRTHSQVETVRLTGAGVDIVFRHKGQRTLLQADYCLNSIPMQLLAGIDHNFPPEYADGFTAVQRGKLFKIGLQMKERFWERDGIYGGISWTMQDIAQLWYPAHGIHRQKGVMLGAYTFDDETGEKFARLTPAQRIERAIQQGEKLHPGYRTYVESGVSIPWHRMNHMLGCSARWDESVREQWFKRLQAPLGAHYLIGDQLSYHSGWQEGAIHSAFHAIADIDRRVREQATQVVAA</sequence>
<dbReference type="Gene3D" id="3.50.50.60">
    <property type="entry name" value="FAD/NAD(P)-binding domain"/>
    <property type="match status" value="1"/>
</dbReference>